<dbReference type="InterPro" id="IPR044925">
    <property type="entry name" value="His-Me_finger_sf"/>
</dbReference>
<dbReference type="AlphaFoldDB" id="A0A0F9H584"/>
<reference evidence="1" key="1">
    <citation type="journal article" date="2015" name="Nature">
        <title>Complex archaea that bridge the gap between prokaryotes and eukaryotes.</title>
        <authorList>
            <person name="Spang A."/>
            <person name="Saw J.H."/>
            <person name="Jorgensen S.L."/>
            <person name="Zaremba-Niedzwiedzka K."/>
            <person name="Martijn J."/>
            <person name="Lind A.E."/>
            <person name="van Eijk R."/>
            <person name="Schleper C."/>
            <person name="Guy L."/>
            <person name="Ettema T.J."/>
        </authorList>
    </citation>
    <scope>NUCLEOTIDE SEQUENCE</scope>
</reference>
<protein>
    <recommendedName>
        <fullName evidence="2">HNH nuclease domain-containing protein</fullName>
    </recommendedName>
</protein>
<organism evidence="1">
    <name type="scientific">marine sediment metagenome</name>
    <dbReference type="NCBI Taxonomy" id="412755"/>
    <lineage>
        <taxon>unclassified sequences</taxon>
        <taxon>metagenomes</taxon>
        <taxon>ecological metagenomes</taxon>
    </lineage>
</organism>
<proteinExistence type="predicted"/>
<name>A0A0F9H584_9ZZZZ</name>
<evidence type="ECO:0008006" key="2">
    <source>
        <dbReference type="Google" id="ProtNLM"/>
    </source>
</evidence>
<dbReference type="SUPFAM" id="SSF54060">
    <property type="entry name" value="His-Me finger endonucleases"/>
    <property type="match status" value="1"/>
</dbReference>
<sequence>MLRTTDLKILCPRCNRRIRYVESVSGEIFIVNEADREFLLHRWRVVKKGPNRYVYRQQGTGGNRKGIYLHRLIADTPSSLVTDHIDGNGLDNCICNLRSITAAENKKNRIHSRANCRPFISEYYGKYAVFYKSQTIYARDLQEAIKWRDGLCEKVLDIYDLRKITKQRQSRKGKYNYDVDLVTKIKHLYETTNLSTRRLSDYYEVPKSTIGSWVKGVVKLVTNN</sequence>
<accession>A0A0F9H584</accession>
<gene>
    <name evidence="1" type="ORF">LCGC14_2041720</name>
</gene>
<evidence type="ECO:0000313" key="1">
    <source>
        <dbReference type="EMBL" id="KKL76755.1"/>
    </source>
</evidence>
<comment type="caution">
    <text evidence="1">The sequence shown here is derived from an EMBL/GenBank/DDBJ whole genome shotgun (WGS) entry which is preliminary data.</text>
</comment>
<dbReference type="Gene3D" id="3.90.75.20">
    <property type="match status" value="1"/>
</dbReference>
<dbReference type="EMBL" id="LAZR01023952">
    <property type="protein sequence ID" value="KKL76755.1"/>
    <property type="molecule type" value="Genomic_DNA"/>
</dbReference>